<gene>
    <name evidence="3" type="ordered locus">Cwoe_4940</name>
</gene>
<protein>
    <submittedName>
        <fullName evidence="3">Amidohydrolase 2</fullName>
    </submittedName>
</protein>
<organism evidence="3 4">
    <name type="scientific">Conexibacter woesei (strain DSM 14684 / CCUG 47730 / CIP 108061 / JCM 11494 / NBRC 100937 / ID131577)</name>
    <dbReference type="NCBI Taxonomy" id="469383"/>
    <lineage>
        <taxon>Bacteria</taxon>
        <taxon>Bacillati</taxon>
        <taxon>Actinomycetota</taxon>
        <taxon>Thermoleophilia</taxon>
        <taxon>Solirubrobacterales</taxon>
        <taxon>Conexibacteraceae</taxon>
        <taxon>Conexibacter</taxon>
    </lineage>
</organism>
<feature type="domain" description="Amidohydrolase-related" evidence="2">
    <location>
        <begin position="49"/>
        <end position="279"/>
    </location>
</feature>
<dbReference type="InterPro" id="IPR006680">
    <property type="entry name" value="Amidohydro-rel"/>
</dbReference>
<dbReference type="InterPro" id="IPR032466">
    <property type="entry name" value="Metal_Hydrolase"/>
</dbReference>
<dbReference type="PANTHER" id="PTHR21240:SF19">
    <property type="entry name" value="CATALYTIC_ HYDROLASE"/>
    <property type="match status" value="1"/>
</dbReference>
<keyword evidence="1" id="KW-0456">Lyase</keyword>
<dbReference type="KEGG" id="cwo:Cwoe_4940"/>
<name>D3FC56_CONWI</name>
<accession>D3FC56</accession>
<dbReference type="eggNOG" id="COG2159">
    <property type="taxonomic scope" value="Bacteria"/>
</dbReference>
<proteinExistence type="predicted"/>
<dbReference type="PANTHER" id="PTHR21240">
    <property type="entry name" value="2-AMINO-3-CARBOXYLMUCONATE-6-SEMIALDEHYDE DECARBOXYLASE"/>
    <property type="match status" value="1"/>
</dbReference>
<keyword evidence="4" id="KW-1185">Reference proteome</keyword>
<evidence type="ECO:0000313" key="3">
    <source>
        <dbReference type="EMBL" id="ADB53351.1"/>
    </source>
</evidence>
<keyword evidence="3" id="KW-0378">Hydrolase</keyword>
<evidence type="ECO:0000259" key="2">
    <source>
        <dbReference type="Pfam" id="PF04909"/>
    </source>
</evidence>
<evidence type="ECO:0000313" key="4">
    <source>
        <dbReference type="Proteomes" id="UP000008229"/>
    </source>
</evidence>
<reference evidence="3 4" key="1">
    <citation type="journal article" date="2010" name="Stand. Genomic Sci.">
        <title>Complete genome sequence of Conexibacter woesei type strain (ID131577).</title>
        <authorList>
            <person name="Pukall R."/>
            <person name="Lapidus A."/>
            <person name="Glavina Del Rio T."/>
            <person name="Copeland A."/>
            <person name="Tice H."/>
            <person name="Cheng J.-F."/>
            <person name="Lucas S."/>
            <person name="Chen F."/>
            <person name="Nolan M."/>
            <person name="Bruce D."/>
            <person name="Goodwin L."/>
            <person name="Pitluck S."/>
            <person name="Mavromatis K."/>
            <person name="Ivanova N."/>
            <person name="Ovchinnikova G."/>
            <person name="Pati A."/>
            <person name="Chen A."/>
            <person name="Palaniappan K."/>
            <person name="Land M."/>
            <person name="Hauser L."/>
            <person name="Chang Y.-J."/>
            <person name="Jeffries C.D."/>
            <person name="Chain P."/>
            <person name="Meincke L."/>
            <person name="Sims D."/>
            <person name="Brettin T."/>
            <person name="Detter J.C."/>
            <person name="Rohde M."/>
            <person name="Goeker M."/>
            <person name="Bristow J."/>
            <person name="Eisen J.A."/>
            <person name="Markowitz V."/>
            <person name="Kyrpides N.C."/>
            <person name="Klenk H.-P."/>
            <person name="Hugenholtz P."/>
        </authorList>
    </citation>
    <scope>NUCLEOTIDE SEQUENCE [LARGE SCALE GENOMIC DNA]</scope>
    <source>
        <strain evidence="4">DSM 14684 / CIP 108061 / JCM 11494 / NBRC 100937 / ID131577</strain>
    </source>
</reference>
<dbReference type="AlphaFoldDB" id="D3FC56"/>
<sequence length="305" mass="32354">MIVDARVRLPQALRPPLDAGSAELLADYGAVFDSDVGRDGDALLRELDEAGVDHAIVHAEYESGDHADALNEAVAALVAAHPQRLSGFGTVTLAPLRPGRTLAQLRRVERYGLKGVNVQPAFFDLAIDDRRLYPLYAAAEESGLVVGLHTGVNYSRRHAIRGERPELLDQVACDFPGLTLVACHAGWPWATEMAAVARRHPTVLLDFGGIAPKYLGQPGSGWDVLMRYVAKLLSRQAMFATDWPVFPHARALAEWRALGLEEDVLAAVLGGNAARLLGLATSGDDDAVGAGAAAGGTAAATEGTR</sequence>
<dbReference type="HOGENOM" id="CLU_044590_4_1_11"/>
<dbReference type="STRING" id="469383.Cwoe_4940"/>
<dbReference type="Proteomes" id="UP000008229">
    <property type="component" value="Chromosome"/>
</dbReference>
<dbReference type="RefSeq" id="WP_012936402.1">
    <property type="nucleotide sequence ID" value="NC_013739.1"/>
</dbReference>
<dbReference type="GO" id="GO:0016831">
    <property type="term" value="F:carboxy-lyase activity"/>
    <property type="evidence" value="ECO:0007669"/>
    <property type="project" value="InterPro"/>
</dbReference>
<dbReference type="SUPFAM" id="SSF51556">
    <property type="entry name" value="Metallo-dependent hydrolases"/>
    <property type="match status" value="1"/>
</dbReference>
<evidence type="ECO:0000256" key="1">
    <source>
        <dbReference type="ARBA" id="ARBA00023239"/>
    </source>
</evidence>
<dbReference type="EMBL" id="CP001854">
    <property type="protein sequence ID" value="ADB53351.1"/>
    <property type="molecule type" value="Genomic_DNA"/>
</dbReference>
<dbReference type="OrthoDB" id="1407586at2"/>
<dbReference type="Gene3D" id="3.20.20.140">
    <property type="entry name" value="Metal-dependent hydrolases"/>
    <property type="match status" value="1"/>
</dbReference>
<dbReference type="GO" id="GO:0016787">
    <property type="term" value="F:hydrolase activity"/>
    <property type="evidence" value="ECO:0007669"/>
    <property type="project" value="UniProtKB-KW"/>
</dbReference>
<dbReference type="InterPro" id="IPR032465">
    <property type="entry name" value="ACMSD"/>
</dbReference>
<dbReference type="Pfam" id="PF04909">
    <property type="entry name" value="Amidohydro_2"/>
    <property type="match status" value="1"/>
</dbReference>
<reference evidence="4" key="2">
    <citation type="submission" date="2010-01" db="EMBL/GenBank/DDBJ databases">
        <title>The complete genome of Conexibacter woesei DSM 14684.</title>
        <authorList>
            <consortium name="US DOE Joint Genome Institute (JGI-PGF)"/>
            <person name="Lucas S."/>
            <person name="Copeland A."/>
            <person name="Lapidus A."/>
            <person name="Glavina del Rio T."/>
            <person name="Dalin E."/>
            <person name="Tice H."/>
            <person name="Bruce D."/>
            <person name="Goodwin L."/>
            <person name="Pitluck S."/>
            <person name="Kyrpides N."/>
            <person name="Mavromatis K."/>
            <person name="Ivanova N."/>
            <person name="Mikhailova N."/>
            <person name="Chertkov O."/>
            <person name="Brettin T."/>
            <person name="Detter J.C."/>
            <person name="Han C."/>
            <person name="Larimer F."/>
            <person name="Land M."/>
            <person name="Hauser L."/>
            <person name="Markowitz V."/>
            <person name="Cheng J.-F."/>
            <person name="Hugenholtz P."/>
            <person name="Woyke T."/>
            <person name="Wu D."/>
            <person name="Pukall R."/>
            <person name="Steenblock K."/>
            <person name="Schneider S."/>
            <person name="Klenk H.-P."/>
            <person name="Eisen J.A."/>
        </authorList>
    </citation>
    <scope>NUCLEOTIDE SEQUENCE [LARGE SCALE GENOMIC DNA]</scope>
    <source>
        <strain evidence="4">DSM 14684 / CIP 108061 / JCM 11494 / NBRC 100937 / ID131577</strain>
    </source>
</reference>